<dbReference type="PATRIC" id="fig|55758.3.peg.916"/>
<evidence type="ECO:0000313" key="3">
    <source>
        <dbReference type="Proteomes" id="UP000077066"/>
    </source>
</evidence>
<dbReference type="EC" id="2.4.-.-" evidence="2"/>
<dbReference type="CDD" id="cd00761">
    <property type="entry name" value="Glyco_tranf_GTA_type"/>
    <property type="match status" value="1"/>
</dbReference>
<accession>A0A166CPF0</accession>
<comment type="caution">
    <text evidence="2">The sequence shown here is derived from an EMBL/GenBank/DDBJ whole genome shotgun (WGS) entry which is preliminary data.</text>
</comment>
<dbReference type="Proteomes" id="UP000077066">
    <property type="component" value="Unassembled WGS sequence"/>
</dbReference>
<protein>
    <submittedName>
        <fullName evidence="2">Putative glycosyltransferase EpsH</fullName>
        <ecNumber evidence="2">2.4.-.-</ecNumber>
    </submittedName>
</protein>
<feature type="domain" description="Glycosyltransferase 2-like" evidence="1">
    <location>
        <begin position="2"/>
        <end position="100"/>
    </location>
</feature>
<reference evidence="2 3" key="1">
    <citation type="submission" date="2016-04" db="EMBL/GenBank/DDBJ databases">
        <title>Genome sequence of Methanobrevibacter filiformis DSM 11501.</title>
        <authorList>
            <person name="Poehlein A."/>
            <person name="Seedorf H."/>
            <person name="Daniel R."/>
        </authorList>
    </citation>
    <scope>NUCLEOTIDE SEQUENCE [LARGE SCALE GENOMIC DNA]</scope>
    <source>
        <strain evidence="2 3">DSM 11501</strain>
    </source>
</reference>
<dbReference type="PANTHER" id="PTHR22916">
    <property type="entry name" value="GLYCOSYLTRANSFERASE"/>
    <property type="match status" value="1"/>
</dbReference>
<organism evidence="2 3">
    <name type="scientific">Methanobrevibacter filiformis</name>
    <dbReference type="NCBI Taxonomy" id="55758"/>
    <lineage>
        <taxon>Archaea</taxon>
        <taxon>Methanobacteriati</taxon>
        <taxon>Methanobacteriota</taxon>
        <taxon>Methanomada group</taxon>
        <taxon>Methanobacteria</taxon>
        <taxon>Methanobacteriales</taxon>
        <taxon>Methanobacteriaceae</taxon>
        <taxon>Methanobrevibacter</taxon>
    </lineage>
</organism>
<dbReference type="STRING" id="55758.MBFIL_08160"/>
<feature type="domain" description="Glycosyltransferase 2-like" evidence="1">
    <location>
        <begin position="288"/>
        <end position="429"/>
    </location>
</feature>
<dbReference type="InterPro" id="IPR001173">
    <property type="entry name" value="Glyco_trans_2-like"/>
</dbReference>
<dbReference type="AlphaFoldDB" id="A0A166CPF0"/>
<dbReference type="GO" id="GO:0016757">
    <property type="term" value="F:glycosyltransferase activity"/>
    <property type="evidence" value="ECO:0007669"/>
    <property type="project" value="UniProtKB-KW"/>
</dbReference>
<dbReference type="OrthoDB" id="46222at2157"/>
<proteinExistence type="predicted"/>
<keyword evidence="3" id="KW-1185">Reference proteome</keyword>
<dbReference type="InterPro" id="IPR029044">
    <property type="entry name" value="Nucleotide-diphossugar_trans"/>
</dbReference>
<dbReference type="SUPFAM" id="SSF53448">
    <property type="entry name" value="Nucleotide-diphospho-sugar transferases"/>
    <property type="match status" value="2"/>
</dbReference>
<keyword evidence="2" id="KW-0808">Transferase</keyword>
<dbReference type="EMBL" id="LWMT01000129">
    <property type="protein sequence ID" value="KZX14728.1"/>
    <property type="molecule type" value="Genomic_DNA"/>
</dbReference>
<keyword evidence="2" id="KW-0328">Glycosyltransferase</keyword>
<dbReference type="Gene3D" id="3.90.550.10">
    <property type="entry name" value="Spore Coat Polysaccharide Biosynthesis Protein SpsA, Chain A"/>
    <property type="match status" value="2"/>
</dbReference>
<sequence length="579" mass="67777">MNDGSTDNSLAILKKYAKKDKRIKIISKSNSGYGHTMNLGLYYATGDYIGIVEPDDYIDLNMYKILLNKAVKNNVDFIKADFQMLVGEGKASKLDYHKIANVEFYNKIIEPKKDTRIFNFAQSIWSGIYKRTFIKKHSIYFNETPGASFQDVGFCFQTLAFAKRAYFLNQGFYKYRIDNPNSSVHDKGKVFAINREHSFLLDFLNKNTDLKEKLIYVFQFRKFHHYIFALDRIGEEFKNIFIDKFHDEFVVAANNNQLKEHLFSKNDWIFLQTIINNPSKLYVMPTVSVIIPIYNSEQYLEECLNSIVNQTLKNIEIICVNDGSTDNSLEILEDYSKKDKRIKILNQENHGAGVARNKGLKIARGKYLSILDADDFFKPDMLEKMYCKSEEFNADIAICKSNAYNNESKEFFDTPGTLKNIPKKEVFDYKDIKKDVFTFSLGWSWDKLYKSSFVKNNNLNFQDLRSSNDLFFVFTSFVKAKRITTVPEVLATHRQNVNNSLSNTREKDPLSFYYAIKALKAELIELNLFEEVEESFINWSISFCFWHMDTNEKSDFIYSQFKNKISKELEFYRRSSIIY</sequence>
<dbReference type="PANTHER" id="PTHR22916:SF3">
    <property type="entry name" value="UDP-GLCNAC:BETAGAL BETA-1,3-N-ACETYLGLUCOSAMINYLTRANSFERASE-LIKE PROTEIN 1"/>
    <property type="match status" value="1"/>
</dbReference>
<evidence type="ECO:0000259" key="1">
    <source>
        <dbReference type="Pfam" id="PF00535"/>
    </source>
</evidence>
<name>A0A166CPF0_9EURY</name>
<dbReference type="Pfam" id="PF00535">
    <property type="entry name" value="Glycos_transf_2"/>
    <property type="match status" value="2"/>
</dbReference>
<evidence type="ECO:0000313" key="2">
    <source>
        <dbReference type="EMBL" id="KZX14728.1"/>
    </source>
</evidence>
<gene>
    <name evidence="2" type="primary">epsH_3</name>
    <name evidence="2" type="ORF">MBFIL_08160</name>
</gene>